<feature type="non-terminal residue" evidence="12">
    <location>
        <position position="1"/>
    </location>
</feature>
<accession>A0ABV5YW05</accession>
<evidence type="ECO:0000259" key="11">
    <source>
        <dbReference type="Pfam" id="PF05746"/>
    </source>
</evidence>
<keyword evidence="8" id="KW-0648">Protein biosynthesis</keyword>
<gene>
    <name evidence="12" type="ORF">ACFFNX_44495</name>
</gene>
<evidence type="ECO:0000256" key="2">
    <source>
        <dbReference type="ARBA" id="ARBA00008226"/>
    </source>
</evidence>
<evidence type="ECO:0000256" key="5">
    <source>
        <dbReference type="ARBA" id="ARBA00022598"/>
    </source>
</evidence>
<evidence type="ECO:0000256" key="7">
    <source>
        <dbReference type="ARBA" id="ARBA00022840"/>
    </source>
</evidence>
<comment type="subcellular location">
    <subcellularLocation>
        <location evidence="1">Cytoplasm</location>
    </subcellularLocation>
</comment>
<keyword evidence="4" id="KW-0963">Cytoplasm</keyword>
<sequence length="112" mass="11899">SEAFTRLTAALQRVLRIVPADTPASHDPALFEDAAEHALATALAGVADKLRAGPLPLPEFATVAEALVEPIDDYFDKVLVMADDAAVRANRLGLLAAIRDLVAGVLDWREIA</sequence>
<dbReference type="InterPro" id="IPR008909">
    <property type="entry name" value="DALR_anticod-bd"/>
</dbReference>
<reference evidence="12 13" key="1">
    <citation type="submission" date="2024-09" db="EMBL/GenBank/DDBJ databases">
        <authorList>
            <person name="Sun Q."/>
            <person name="Mori K."/>
        </authorList>
    </citation>
    <scope>NUCLEOTIDE SEQUENCE [LARGE SCALE GENOMIC DNA]</scope>
    <source>
        <strain evidence="12 13">TBRC 0563</strain>
    </source>
</reference>
<proteinExistence type="inferred from homology"/>
<dbReference type="EC" id="6.1.1.14" evidence="3"/>
<dbReference type="PROSITE" id="PS50861">
    <property type="entry name" value="AA_TRNA_LIGASE_II_GLYAB"/>
    <property type="match status" value="1"/>
</dbReference>
<name>A0ABV5YW05_9ACTN</name>
<keyword evidence="9" id="KW-0030">Aminoacyl-tRNA synthetase</keyword>
<evidence type="ECO:0000256" key="10">
    <source>
        <dbReference type="ARBA" id="ARBA00047937"/>
    </source>
</evidence>
<comment type="catalytic activity">
    <reaction evidence="10">
        <text>tRNA(Gly) + glycine + ATP = glycyl-tRNA(Gly) + AMP + diphosphate</text>
        <dbReference type="Rhea" id="RHEA:16013"/>
        <dbReference type="Rhea" id="RHEA-COMP:9664"/>
        <dbReference type="Rhea" id="RHEA-COMP:9683"/>
        <dbReference type="ChEBI" id="CHEBI:30616"/>
        <dbReference type="ChEBI" id="CHEBI:33019"/>
        <dbReference type="ChEBI" id="CHEBI:57305"/>
        <dbReference type="ChEBI" id="CHEBI:78442"/>
        <dbReference type="ChEBI" id="CHEBI:78522"/>
        <dbReference type="ChEBI" id="CHEBI:456215"/>
        <dbReference type="EC" id="6.1.1.14"/>
    </reaction>
</comment>
<dbReference type="PANTHER" id="PTHR30075">
    <property type="entry name" value="GLYCYL-TRNA SYNTHETASE"/>
    <property type="match status" value="1"/>
</dbReference>
<feature type="domain" description="DALR anticodon binding" evidence="11">
    <location>
        <begin position="14"/>
        <end position="105"/>
    </location>
</feature>
<dbReference type="EMBL" id="JBHLZP010000665">
    <property type="protein sequence ID" value="MFB9839226.1"/>
    <property type="molecule type" value="Genomic_DNA"/>
</dbReference>
<evidence type="ECO:0000313" key="13">
    <source>
        <dbReference type="Proteomes" id="UP001589627"/>
    </source>
</evidence>
<keyword evidence="6" id="KW-0547">Nucleotide-binding</keyword>
<keyword evidence="5" id="KW-0436">Ligase</keyword>
<evidence type="ECO:0000256" key="9">
    <source>
        <dbReference type="ARBA" id="ARBA00023146"/>
    </source>
</evidence>
<evidence type="ECO:0000313" key="12">
    <source>
        <dbReference type="EMBL" id="MFB9839226.1"/>
    </source>
</evidence>
<evidence type="ECO:0000256" key="3">
    <source>
        <dbReference type="ARBA" id="ARBA00012829"/>
    </source>
</evidence>
<protein>
    <recommendedName>
        <fullName evidence="3">glycine--tRNA ligase</fullName>
        <ecNumber evidence="3">6.1.1.14</ecNumber>
    </recommendedName>
</protein>
<dbReference type="PANTHER" id="PTHR30075:SF2">
    <property type="entry name" value="GLYCINE--TRNA LIGASE, CHLOROPLASTIC_MITOCHONDRIAL 2"/>
    <property type="match status" value="1"/>
</dbReference>
<dbReference type="Pfam" id="PF05746">
    <property type="entry name" value="DALR_1"/>
    <property type="match status" value="1"/>
</dbReference>
<dbReference type="Proteomes" id="UP001589627">
    <property type="component" value="Unassembled WGS sequence"/>
</dbReference>
<evidence type="ECO:0000256" key="6">
    <source>
        <dbReference type="ARBA" id="ARBA00022741"/>
    </source>
</evidence>
<evidence type="ECO:0000256" key="8">
    <source>
        <dbReference type="ARBA" id="ARBA00022917"/>
    </source>
</evidence>
<dbReference type="InterPro" id="IPR006194">
    <property type="entry name" value="Gly-tRNA-synth_heterodimer"/>
</dbReference>
<comment type="similarity">
    <text evidence="2">Belongs to the class-II aminoacyl-tRNA synthetase family.</text>
</comment>
<keyword evidence="13" id="KW-1185">Reference proteome</keyword>
<evidence type="ECO:0000256" key="4">
    <source>
        <dbReference type="ARBA" id="ARBA00022490"/>
    </source>
</evidence>
<organism evidence="12 13">
    <name type="scientific">Actinoallomurus acaciae</name>
    <dbReference type="NCBI Taxonomy" id="502577"/>
    <lineage>
        <taxon>Bacteria</taxon>
        <taxon>Bacillati</taxon>
        <taxon>Actinomycetota</taxon>
        <taxon>Actinomycetes</taxon>
        <taxon>Streptosporangiales</taxon>
        <taxon>Thermomonosporaceae</taxon>
        <taxon>Actinoallomurus</taxon>
    </lineage>
</organism>
<keyword evidence="7" id="KW-0067">ATP-binding</keyword>
<dbReference type="RefSeq" id="WP_378212308.1">
    <property type="nucleotide sequence ID" value="NZ_JBHLZP010000665.1"/>
</dbReference>
<comment type="caution">
    <text evidence="12">The sequence shown here is derived from an EMBL/GenBank/DDBJ whole genome shotgun (WGS) entry which is preliminary data.</text>
</comment>
<evidence type="ECO:0000256" key="1">
    <source>
        <dbReference type="ARBA" id="ARBA00004496"/>
    </source>
</evidence>